<name>A0A6C0LAR7_9ZZZZ</name>
<reference evidence="2" key="1">
    <citation type="journal article" date="2020" name="Nature">
        <title>Giant virus diversity and host interactions through global metagenomics.</title>
        <authorList>
            <person name="Schulz F."/>
            <person name="Roux S."/>
            <person name="Paez-Espino D."/>
            <person name="Jungbluth S."/>
            <person name="Walsh D.A."/>
            <person name="Denef V.J."/>
            <person name="McMahon K.D."/>
            <person name="Konstantinidis K.T."/>
            <person name="Eloe-Fadrosh E.A."/>
            <person name="Kyrpides N.C."/>
            <person name="Woyke T."/>
        </authorList>
    </citation>
    <scope>NUCLEOTIDE SEQUENCE</scope>
    <source>
        <strain evidence="2">GVMAG-M-3300027770-17</strain>
    </source>
</reference>
<proteinExistence type="predicted"/>
<feature type="transmembrane region" description="Helical" evidence="1">
    <location>
        <begin position="6"/>
        <end position="22"/>
    </location>
</feature>
<sequence>MIDILYFLLMILVFLIVRVYYLRENLTMQELEAQNIILGKEVHKTQSDFKSFIEKYEEDQKRVKDASDKATSAQAALSAAAH</sequence>
<keyword evidence="1" id="KW-1133">Transmembrane helix</keyword>
<accession>A0A6C0LAR7</accession>
<dbReference type="EMBL" id="MN740468">
    <property type="protein sequence ID" value="QHU28056.1"/>
    <property type="molecule type" value="Genomic_DNA"/>
</dbReference>
<keyword evidence="1" id="KW-0812">Transmembrane</keyword>
<dbReference type="AlphaFoldDB" id="A0A6C0LAR7"/>
<organism evidence="2">
    <name type="scientific">viral metagenome</name>
    <dbReference type="NCBI Taxonomy" id="1070528"/>
    <lineage>
        <taxon>unclassified sequences</taxon>
        <taxon>metagenomes</taxon>
        <taxon>organismal metagenomes</taxon>
    </lineage>
</organism>
<evidence type="ECO:0000313" key="2">
    <source>
        <dbReference type="EMBL" id="QHU28056.1"/>
    </source>
</evidence>
<keyword evidence="1" id="KW-0472">Membrane</keyword>
<evidence type="ECO:0000256" key="1">
    <source>
        <dbReference type="SAM" id="Phobius"/>
    </source>
</evidence>
<protein>
    <submittedName>
        <fullName evidence="2">Uncharacterized protein</fullName>
    </submittedName>
</protein>